<gene>
    <name evidence="3" type="ORF">FOZ60_001563</name>
</gene>
<proteinExistence type="predicted"/>
<evidence type="ECO:0000259" key="2">
    <source>
        <dbReference type="Pfam" id="PF18922"/>
    </source>
</evidence>
<evidence type="ECO:0000313" key="4">
    <source>
        <dbReference type="Proteomes" id="UP000541610"/>
    </source>
</evidence>
<protein>
    <recommendedName>
        <fullName evidence="2">DUF5672 domain-containing protein</fullName>
    </recommendedName>
</protein>
<keyword evidence="1" id="KW-0812">Transmembrane</keyword>
<comment type="caution">
    <text evidence="3">The sequence shown here is derived from an EMBL/GenBank/DDBJ whole genome shotgun (WGS) entry which is preliminary data.</text>
</comment>
<dbReference type="Pfam" id="PF18922">
    <property type="entry name" value="DUF5672"/>
    <property type="match status" value="1"/>
</dbReference>
<keyword evidence="1" id="KW-0472">Membrane</keyword>
<dbReference type="Proteomes" id="UP000541610">
    <property type="component" value="Unassembled WGS sequence"/>
</dbReference>
<evidence type="ECO:0000313" key="3">
    <source>
        <dbReference type="EMBL" id="KAF4689512.1"/>
    </source>
</evidence>
<organism evidence="3 4">
    <name type="scientific">Perkinsus olseni</name>
    <name type="common">Perkinsus atlanticus</name>
    <dbReference type="NCBI Taxonomy" id="32597"/>
    <lineage>
        <taxon>Eukaryota</taxon>
        <taxon>Sar</taxon>
        <taxon>Alveolata</taxon>
        <taxon>Perkinsozoa</taxon>
        <taxon>Perkinsea</taxon>
        <taxon>Perkinsida</taxon>
        <taxon>Perkinsidae</taxon>
        <taxon>Perkinsus</taxon>
    </lineage>
</organism>
<dbReference type="AlphaFoldDB" id="A0A7J6P058"/>
<evidence type="ECO:0000256" key="1">
    <source>
        <dbReference type="SAM" id="Phobius"/>
    </source>
</evidence>
<feature type="domain" description="DUF5672" evidence="2">
    <location>
        <begin position="101"/>
        <end position="154"/>
    </location>
</feature>
<keyword evidence="1" id="KW-1133">Transmembrane helix</keyword>
<name>A0A7J6P058_PEROL</name>
<reference evidence="3 4" key="1">
    <citation type="submission" date="2020-04" db="EMBL/GenBank/DDBJ databases">
        <title>Perkinsus olseni comparative genomics.</title>
        <authorList>
            <person name="Bogema D.R."/>
        </authorList>
    </citation>
    <scope>NUCLEOTIDE SEQUENCE [LARGE SCALE GENOMIC DNA]</scope>
    <source>
        <strain evidence="3">00978-12</strain>
    </source>
</reference>
<accession>A0A7J6P058</accession>
<sequence>MRKTAGCLRLLGWLAIFVATVLVVTMHVFVATEQRELPLPRPTSRLTGYRPELVLLLLESPGISRKEKKRMDAVWLLLQRPDDLQSWSFALSPGLSITTPSTKIMFNASFWEAIEPSNADKVLVFQSDSVMCGSGDLDDFLEYDYIGAPWKHRYGSSYAKVAETLCEICPPLAAIAPGRCRDFDLDDEYLDD</sequence>
<dbReference type="OrthoDB" id="408375at2759"/>
<dbReference type="EMBL" id="JABANP010000122">
    <property type="protein sequence ID" value="KAF4689512.1"/>
    <property type="molecule type" value="Genomic_DNA"/>
</dbReference>
<dbReference type="InterPro" id="IPR043729">
    <property type="entry name" value="DUF5672"/>
</dbReference>
<feature type="transmembrane region" description="Helical" evidence="1">
    <location>
        <begin position="7"/>
        <end position="30"/>
    </location>
</feature>